<keyword evidence="5" id="KW-1185">Reference proteome</keyword>
<dbReference type="OrthoDB" id="1659429at2759"/>
<gene>
    <name evidence="4" type="ORF">PMG11_01818</name>
</gene>
<sequence>MLEPTIDVLKSIAEEHLVSVSAVALNYSIDKGVVPLVGVRNPEQVEEDMQALGWRLSKDEVRRIEEVSFEGNTSALLQHG</sequence>
<accession>A0A0F7TI37</accession>
<evidence type="ECO:0000256" key="2">
    <source>
        <dbReference type="ARBA" id="ARBA00038157"/>
    </source>
</evidence>
<dbReference type="PANTHER" id="PTHR43364">
    <property type="entry name" value="NADH-SPECIFIC METHYLGLYOXAL REDUCTASE-RELATED"/>
    <property type="match status" value="1"/>
</dbReference>
<evidence type="ECO:0000313" key="4">
    <source>
        <dbReference type="EMBL" id="CEJ55567.1"/>
    </source>
</evidence>
<comment type="similarity">
    <text evidence="2">Belongs to the aldo/keto reductase family. Aldo/keto reductase 2 subfamily.</text>
</comment>
<organism evidence="4 5">
    <name type="scientific">Penicillium brasilianum</name>
    <dbReference type="NCBI Taxonomy" id="104259"/>
    <lineage>
        <taxon>Eukaryota</taxon>
        <taxon>Fungi</taxon>
        <taxon>Dikarya</taxon>
        <taxon>Ascomycota</taxon>
        <taxon>Pezizomycotina</taxon>
        <taxon>Eurotiomycetes</taxon>
        <taxon>Eurotiomycetidae</taxon>
        <taxon>Eurotiales</taxon>
        <taxon>Aspergillaceae</taxon>
        <taxon>Penicillium</taxon>
    </lineage>
</organism>
<dbReference type="STRING" id="104259.A0A0F7TI37"/>
<dbReference type="Pfam" id="PF00248">
    <property type="entry name" value="Aldo_ket_red"/>
    <property type="match status" value="1"/>
</dbReference>
<feature type="domain" description="NADP-dependent oxidoreductase" evidence="3">
    <location>
        <begin position="5"/>
        <end position="67"/>
    </location>
</feature>
<dbReference type="PANTHER" id="PTHR43364:SF4">
    <property type="entry name" value="NAD(P)-LINKED OXIDOREDUCTASE SUPERFAMILY PROTEIN"/>
    <property type="match status" value="1"/>
</dbReference>
<dbReference type="GO" id="GO:0016491">
    <property type="term" value="F:oxidoreductase activity"/>
    <property type="evidence" value="ECO:0007669"/>
    <property type="project" value="UniProtKB-KW"/>
</dbReference>
<evidence type="ECO:0000256" key="1">
    <source>
        <dbReference type="ARBA" id="ARBA00023002"/>
    </source>
</evidence>
<keyword evidence="1" id="KW-0560">Oxidoreductase</keyword>
<dbReference type="AlphaFoldDB" id="A0A0F7TI37"/>
<dbReference type="Proteomes" id="UP000042958">
    <property type="component" value="Unassembled WGS sequence"/>
</dbReference>
<proteinExistence type="inferred from homology"/>
<dbReference type="EMBL" id="CDHK01000002">
    <property type="protein sequence ID" value="CEJ55567.1"/>
    <property type="molecule type" value="Genomic_DNA"/>
</dbReference>
<evidence type="ECO:0000313" key="5">
    <source>
        <dbReference type="Proteomes" id="UP000042958"/>
    </source>
</evidence>
<dbReference type="InterPro" id="IPR050523">
    <property type="entry name" value="AKR_Detox_Biosynth"/>
</dbReference>
<dbReference type="Gene3D" id="3.20.20.100">
    <property type="entry name" value="NADP-dependent oxidoreductase domain"/>
    <property type="match status" value="1"/>
</dbReference>
<name>A0A0F7TI37_PENBI</name>
<protein>
    <recommendedName>
        <fullName evidence="3">NADP-dependent oxidoreductase domain-containing protein</fullName>
    </recommendedName>
</protein>
<reference evidence="5" key="1">
    <citation type="journal article" date="2015" name="Genome Announc.">
        <title>Draft genome sequence of the fungus Penicillium brasilianum MG11.</title>
        <authorList>
            <person name="Horn F."/>
            <person name="Linde J."/>
            <person name="Mattern D.J."/>
            <person name="Walther G."/>
            <person name="Guthke R."/>
            <person name="Brakhage A.A."/>
            <person name="Valiante V."/>
        </authorList>
    </citation>
    <scope>NUCLEOTIDE SEQUENCE [LARGE SCALE GENOMIC DNA]</scope>
    <source>
        <strain evidence="5">MG11</strain>
    </source>
</reference>
<dbReference type="InterPro" id="IPR036812">
    <property type="entry name" value="NAD(P)_OxRdtase_dom_sf"/>
</dbReference>
<dbReference type="SUPFAM" id="SSF51430">
    <property type="entry name" value="NAD(P)-linked oxidoreductase"/>
    <property type="match status" value="1"/>
</dbReference>
<evidence type="ECO:0000259" key="3">
    <source>
        <dbReference type="Pfam" id="PF00248"/>
    </source>
</evidence>
<dbReference type="InterPro" id="IPR023210">
    <property type="entry name" value="NADP_OxRdtase_dom"/>
</dbReference>